<comment type="caution">
    <text evidence="1">The sequence shown here is derived from an EMBL/GenBank/DDBJ whole genome shotgun (WGS) entry which is preliminary data.</text>
</comment>
<evidence type="ECO:0000313" key="1">
    <source>
        <dbReference type="EMBL" id="KAL2547750.1"/>
    </source>
</evidence>
<protein>
    <submittedName>
        <fullName evidence="1">Peroxidase</fullName>
    </submittedName>
</protein>
<accession>A0ABD1WE42</accession>
<dbReference type="EMBL" id="JBFOLJ010000003">
    <property type="protein sequence ID" value="KAL2547750.1"/>
    <property type="molecule type" value="Genomic_DNA"/>
</dbReference>
<proteinExistence type="predicted"/>
<keyword evidence="2" id="KW-1185">Reference proteome</keyword>
<organism evidence="1 2">
    <name type="scientific">Forsythia ovata</name>
    <dbReference type="NCBI Taxonomy" id="205694"/>
    <lineage>
        <taxon>Eukaryota</taxon>
        <taxon>Viridiplantae</taxon>
        <taxon>Streptophyta</taxon>
        <taxon>Embryophyta</taxon>
        <taxon>Tracheophyta</taxon>
        <taxon>Spermatophyta</taxon>
        <taxon>Magnoliopsida</taxon>
        <taxon>eudicotyledons</taxon>
        <taxon>Gunneridae</taxon>
        <taxon>Pentapetalae</taxon>
        <taxon>asterids</taxon>
        <taxon>lamiids</taxon>
        <taxon>Lamiales</taxon>
        <taxon>Oleaceae</taxon>
        <taxon>Forsythieae</taxon>
        <taxon>Forsythia</taxon>
    </lineage>
</organism>
<reference evidence="2" key="1">
    <citation type="submission" date="2024-07" db="EMBL/GenBank/DDBJ databases">
        <title>Two chromosome-level genome assemblies of Korean endemic species Abeliophyllum distichum and Forsythia ovata (Oleaceae).</title>
        <authorList>
            <person name="Jang H."/>
        </authorList>
    </citation>
    <scope>NUCLEOTIDE SEQUENCE [LARGE SCALE GENOMIC DNA]</scope>
</reference>
<name>A0ABD1WE42_9LAMI</name>
<sequence>MGGPYCTVKLGHEDYLISKASYVEGNLLRPTMPMNQITRFGGGELIGGRFRQWWWRFGRSKLNYRRQRWPVVDVKWSGRHRYHALAFVQSRTAHPHALDIYS</sequence>
<dbReference type="AlphaFoldDB" id="A0ABD1WE42"/>
<evidence type="ECO:0000313" key="2">
    <source>
        <dbReference type="Proteomes" id="UP001604277"/>
    </source>
</evidence>
<dbReference type="Proteomes" id="UP001604277">
    <property type="component" value="Unassembled WGS sequence"/>
</dbReference>
<dbReference type="GO" id="GO:0004601">
    <property type="term" value="F:peroxidase activity"/>
    <property type="evidence" value="ECO:0007669"/>
    <property type="project" value="UniProtKB-KW"/>
</dbReference>
<keyword evidence="1" id="KW-0560">Oxidoreductase</keyword>
<keyword evidence="1" id="KW-0575">Peroxidase</keyword>
<gene>
    <name evidence="1" type="ORF">Fot_09280</name>
</gene>